<proteinExistence type="predicted"/>
<gene>
    <name evidence="2" type="ORF">TeGR_g11339</name>
</gene>
<dbReference type="SUPFAM" id="SSF103473">
    <property type="entry name" value="MFS general substrate transporter"/>
    <property type="match status" value="1"/>
</dbReference>
<name>A0ABQ6MSE0_9STRA</name>
<feature type="transmembrane region" description="Helical" evidence="1">
    <location>
        <begin position="280"/>
        <end position="300"/>
    </location>
</feature>
<dbReference type="Pfam" id="PF07690">
    <property type="entry name" value="MFS_1"/>
    <property type="match status" value="1"/>
</dbReference>
<keyword evidence="1" id="KW-0472">Membrane</keyword>
<dbReference type="Proteomes" id="UP001165060">
    <property type="component" value="Unassembled WGS sequence"/>
</dbReference>
<dbReference type="InterPro" id="IPR011701">
    <property type="entry name" value="MFS"/>
</dbReference>
<sequence length="360" mass="37446">MYNLAYFSVLLSKSMLAQSLPHLRALSSPAQVSRTLFFSALAIAAGKATLGPVIDRLSGPLATSILLPLLSLLFLLISSPSSSAPLILGSLVLVDFVFSAAWPSLVSSLQHSLPPQSYAPAVGQAALAGRLGCAASFPLGGALLRRTGDWRSLYTLAAAATLAPFVLLVSSSVRAGARPPSAVVPPPPAARPSLRDSFSALSAAARTGQFWLYFIPRSLLMVYSSFLLFLPLYLSTAHPSISPRAASLVCSLYSLGSIASLRLLSGSFSSLPPRARARRAAALLAVATIVPLVLASPLAGSLSAPIVGGLFFLYGFSFSLPFYVPPTLYVMNSPSPASLDNAFDLAGFLFLSGANAFAAT</sequence>
<dbReference type="EMBL" id="BRYB01000542">
    <property type="protein sequence ID" value="GMI32255.1"/>
    <property type="molecule type" value="Genomic_DNA"/>
</dbReference>
<dbReference type="InterPro" id="IPR036259">
    <property type="entry name" value="MFS_trans_sf"/>
</dbReference>
<feature type="transmembrane region" description="Helical" evidence="1">
    <location>
        <begin position="152"/>
        <end position="169"/>
    </location>
</feature>
<organism evidence="2 3">
    <name type="scientific">Tetraparma gracilis</name>
    <dbReference type="NCBI Taxonomy" id="2962635"/>
    <lineage>
        <taxon>Eukaryota</taxon>
        <taxon>Sar</taxon>
        <taxon>Stramenopiles</taxon>
        <taxon>Ochrophyta</taxon>
        <taxon>Bolidophyceae</taxon>
        <taxon>Parmales</taxon>
        <taxon>Triparmaceae</taxon>
        <taxon>Tetraparma</taxon>
    </lineage>
</organism>
<evidence type="ECO:0008006" key="4">
    <source>
        <dbReference type="Google" id="ProtNLM"/>
    </source>
</evidence>
<evidence type="ECO:0000313" key="3">
    <source>
        <dbReference type="Proteomes" id="UP001165060"/>
    </source>
</evidence>
<comment type="caution">
    <text evidence="2">The sequence shown here is derived from an EMBL/GenBank/DDBJ whole genome shotgun (WGS) entry which is preliminary data.</text>
</comment>
<dbReference type="Gene3D" id="1.20.1250.20">
    <property type="entry name" value="MFS general substrate transporter like domains"/>
    <property type="match status" value="1"/>
</dbReference>
<feature type="transmembrane region" description="Helical" evidence="1">
    <location>
        <begin position="61"/>
        <end position="78"/>
    </location>
</feature>
<keyword evidence="1" id="KW-0812">Transmembrane</keyword>
<evidence type="ECO:0000256" key="1">
    <source>
        <dbReference type="SAM" id="Phobius"/>
    </source>
</evidence>
<accession>A0ABQ6MSE0</accession>
<feature type="transmembrane region" description="Helical" evidence="1">
    <location>
        <begin position="210"/>
        <end position="233"/>
    </location>
</feature>
<feature type="transmembrane region" description="Helical" evidence="1">
    <location>
        <begin position="118"/>
        <end position="140"/>
    </location>
</feature>
<feature type="transmembrane region" description="Helical" evidence="1">
    <location>
        <begin position="245"/>
        <end position="268"/>
    </location>
</feature>
<keyword evidence="1" id="KW-1133">Transmembrane helix</keyword>
<feature type="transmembrane region" description="Helical" evidence="1">
    <location>
        <begin position="306"/>
        <end position="324"/>
    </location>
</feature>
<feature type="non-terminal residue" evidence="2">
    <location>
        <position position="360"/>
    </location>
</feature>
<feature type="transmembrane region" description="Helical" evidence="1">
    <location>
        <begin position="84"/>
        <end position="106"/>
    </location>
</feature>
<evidence type="ECO:0000313" key="2">
    <source>
        <dbReference type="EMBL" id="GMI32255.1"/>
    </source>
</evidence>
<protein>
    <recommendedName>
        <fullName evidence="4">Major facilitator superfamily (MFS) profile domain-containing protein</fullName>
    </recommendedName>
</protein>
<keyword evidence="3" id="KW-1185">Reference proteome</keyword>
<reference evidence="2 3" key="1">
    <citation type="journal article" date="2023" name="Commun. Biol.">
        <title>Genome analysis of Parmales, the sister group of diatoms, reveals the evolutionary specialization of diatoms from phago-mixotrophs to photoautotrophs.</title>
        <authorList>
            <person name="Ban H."/>
            <person name="Sato S."/>
            <person name="Yoshikawa S."/>
            <person name="Yamada K."/>
            <person name="Nakamura Y."/>
            <person name="Ichinomiya M."/>
            <person name="Sato N."/>
            <person name="Blanc-Mathieu R."/>
            <person name="Endo H."/>
            <person name="Kuwata A."/>
            <person name="Ogata H."/>
        </authorList>
    </citation>
    <scope>NUCLEOTIDE SEQUENCE [LARGE SCALE GENOMIC DNA]</scope>
</reference>